<evidence type="ECO:0000313" key="3">
    <source>
        <dbReference type="Proteomes" id="UP000322245"/>
    </source>
</evidence>
<accession>A0A5D3AR08</accession>
<reference evidence="2 3" key="1">
    <citation type="submission" date="2017-05" db="EMBL/GenBank/DDBJ databases">
        <title>The Genome Sequence of Tsuchiyaea wingfieldii DSM 27421.</title>
        <authorList>
            <person name="Cuomo C."/>
            <person name="Passer A."/>
            <person name="Billmyre B."/>
            <person name="Heitman J."/>
        </authorList>
    </citation>
    <scope>NUCLEOTIDE SEQUENCE [LARGE SCALE GENOMIC DNA]</scope>
    <source>
        <strain evidence="2 3">DSM 27421</strain>
    </source>
</reference>
<proteinExistence type="predicted"/>
<evidence type="ECO:0000313" key="2">
    <source>
        <dbReference type="EMBL" id="TYJ53925.1"/>
    </source>
</evidence>
<dbReference type="AlphaFoldDB" id="A0A5D3AR08"/>
<comment type="caution">
    <text evidence="2">The sequence shown here is derived from an EMBL/GenBank/DDBJ whole genome shotgun (WGS) entry which is preliminary data.</text>
</comment>
<sequence length="417" mass="47134">MSSPQSSNTRSELLATAILVDGCFPTLIATGSSDDGHQKHVPYPVIDAHSFVKSFRSDGHGGEVSVPVPIEVTEAAKEYMDMVGRVCERLQNEPPLPQWDETFTAFRKYTYRAYTRRQNLLSDIHPQVYASRDAWPFTCHVHANVKEFLENGGQLFGPEDQPMEQSHYAERLTRAVKSAKNLDLLSHVSPGTIKIVFSTHLTEPLRLVKDDPDSSNNEGEDIRPLDDWWLIYPEASVEFQVTDDSPHWIKRNRAAQEAYRQSIIEAIDNSADLGVELTVETTADDFVQDTKRFEHLLFREAAYTTADQVSFKEGETHRVGAPSIDTDDSEMDDGEEELVDGHLVQAVWLDPSMFAVLTGQQPKGREFYSKKFSEYKTSIEEGLATMRREVEQGRSEVDDSVPSEAREWGTWTQLSDV</sequence>
<keyword evidence="3" id="KW-1185">Reference proteome</keyword>
<evidence type="ECO:0000256" key="1">
    <source>
        <dbReference type="SAM" id="MobiDB-lite"/>
    </source>
</evidence>
<name>A0A5D3AR08_9TREE</name>
<organism evidence="2 3">
    <name type="scientific">Cryptococcus floricola</name>
    <dbReference type="NCBI Taxonomy" id="2591691"/>
    <lineage>
        <taxon>Eukaryota</taxon>
        <taxon>Fungi</taxon>
        <taxon>Dikarya</taxon>
        <taxon>Basidiomycota</taxon>
        <taxon>Agaricomycotina</taxon>
        <taxon>Tremellomycetes</taxon>
        <taxon>Tremellales</taxon>
        <taxon>Cryptococcaceae</taxon>
        <taxon>Cryptococcus</taxon>
    </lineage>
</organism>
<dbReference type="EMBL" id="NIDF01000073">
    <property type="protein sequence ID" value="TYJ53925.1"/>
    <property type="molecule type" value="Genomic_DNA"/>
</dbReference>
<feature type="region of interest" description="Disordered" evidence="1">
    <location>
        <begin position="392"/>
        <end position="417"/>
    </location>
</feature>
<gene>
    <name evidence="2" type="ORF">B9479_005400</name>
</gene>
<dbReference type="Proteomes" id="UP000322245">
    <property type="component" value="Unassembled WGS sequence"/>
</dbReference>
<protein>
    <submittedName>
        <fullName evidence="2">Uncharacterized protein</fullName>
    </submittedName>
</protein>